<accession>A0ABM7Y3S0</accession>
<feature type="region of interest" description="Disordered" evidence="1">
    <location>
        <begin position="384"/>
        <end position="412"/>
    </location>
</feature>
<dbReference type="EMBL" id="AP025637">
    <property type="protein sequence ID" value="BDG72485.1"/>
    <property type="molecule type" value="Genomic_DNA"/>
</dbReference>
<protein>
    <recommendedName>
        <fullName evidence="3">DUF3592 domain-containing protein</fullName>
    </recommendedName>
</protein>
<keyword evidence="2" id="KW-0472">Membrane</keyword>
<evidence type="ECO:0000313" key="5">
    <source>
        <dbReference type="Proteomes" id="UP000831327"/>
    </source>
</evidence>
<feature type="transmembrane region" description="Helical" evidence="2">
    <location>
        <begin position="9"/>
        <end position="31"/>
    </location>
</feature>
<evidence type="ECO:0000256" key="2">
    <source>
        <dbReference type="SAM" id="Phobius"/>
    </source>
</evidence>
<sequence>MRRRVTAEALIFGGVMLVGLALLAGAAWAILAELSFRAGARMTDARIVEMRPSTSRGSDGRDSTVYYPVLEFALPDGQAVRAVGPIGSGAPCCEVGDVVAIRYDPSNPRRAAQDSFEDSWLLPTVLGGFGSLVFGMGLLFFRVFGGAPAAKAPAYAPPQFQERGLARITRVQRTDTADGPRWVVQARLTDPLTNEERVFEGAPLDFDPKARFAVLPTLLVQYDRGPGAGYVLDQTILQPVRPAAAAAPPAGRESRSLVGLVPIGIGVAFLAGAAALAWPQTAFIRASQSVPGRVVDMRVTSGGASPVFVFTPRGGSEQRVTSRIVSNPPCCEVGEEVTVRYRPEAPRDARIASFMDAFLWPTVLGGFGLFWLGIVVMSGMSERAPAPRPGGRAQGGAGVARGRPAPGPRAQAAAAPAGLAAIELPLAGLRRAETQSGPRWFVQARWQDQARGGERIFESAPLPFDPVPQMRDRTSVRVLFDPGLPEGPHQMDLAFLHDLDADAARVRRQG</sequence>
<organism evidence="4 5">
    <name type="scientific">Roseomonas fluvialis</name>
    <dbReference type="NCBI Taxonomy" id="1750527"/>
    <lineage>
        <taxon>Bacteria</taxon>
        <taxon>Pseudomonadati</taxon>
        <taxon>Pseudomonadota</taxon>
        <taxon>Alphaproteobacteria</taxon>
        <taxon>Acetobacterales</taxon>
        <taxon>Roseomonadaceae</taxon>
        <taxon>Roseomonas</taxon>
    </lineage>
</organism>
<proteinExistence type="predicted"/>
<keyword evidence="5" id="KW-1185">Reference proteome</keyword>
<reference evidence="4 5" key="1">
    <citation type="journal article" date="2016" name="Microbes Environ.">
        <title>Phylogenetically diverse aerobic anoxygenic phototrophic bacteria isolated from epilithic biofilms in Tama river, Japan.</title>
        <authorList>
            <person name="Hirose S."/>
            <person name="Matsuura K."/>
            <person name="Haruta S."/>
        </authorList>
    </citation>
    <scope>NUCLEOTIDE SEQUENCE [LARGE SCALE GENOMIC DNA]</scope>
    <source>
        <strain evidence="4 5">S08</strain>
    </source>
</reference>
<evidence type="ECO:0000313" key="4">
    <source>
        <dbReference type="EMBL" id="BDG72485.1"/>
    </source>
</evidence>
<dbReference type="Proteomes" id="UP000831327">
    <property type="component" value="Chromosome"/>
</dbReference>
<feature type="transmembrane region" description="Helical" evidence="2">
    <location>
        <begin position="358"/>
        <end position="378"/>
    </location>
</feature>
<feature type="compositionally biased region" description="Low complexity" evidence="1">
    <location>
        <begin position="400"/>
        <end position="412"/>
    </location>
</feature>
<dbReference type="InterPro" id="IPR021994">
    <property type="entry name" value="DUF3592"/>
</dbReference>
<name>A0ABM7Y3S0_9PROT</name>
<feature type="domain" description="DUF3592" evidence="3">
    <location>
        <begin position="43"/>
        <end position="112"/>
    </location>
</feature>
<feature type="transmembrane region" description="Helical" evidence="2">
    <location>
        <begin position="257"/>
        <end position="278"/>
    </location>
</feature>
<evidence type="ECO:0000256" key="1">
    <source>
        <dbReference type="SAM" id="MobiDB-lite"/>
    </source>
</evidence>
<evidence type="ECO:0000259" key="3">
    <source>
        <dbReference type="Pfam" id="PF12158"/>
    </source>
</evidence>
<keyword evidence="2" id="KW-0812">Transmembrane</keyword>
<gene>
    <name evidence="4" type="ORF">Rmf_24140</name>
</gene>
<dbReference type="Pfam" id="PF12158">
    <property type="entry name" value="DUF3592"/>
    <property type="match status" value="1"/>
</dbReference>
<keyword evidence="2" id="KW-1133">Transmembrane helix</keyword>
<feature type="transmembrane region" description="Helical" evidence="2">
    <location>
        <begin position="120"/>
        <end position="141"/>
    </location>
</feature>